<dbReference type="OrthoDB" id="5272396at2759"/>
<evidence type="ECO:0000313" key="3">
    <source>
        <dbReference type="Proteomes" id="UP000799779"/>
    </source>
</evidence>
<dbReference type="PANTHER" id="PTHR42085">
    <property type="entry name" value="F-BOX DOMAIN-CONTAINING PROTEIN"/>
    <property type="match status" value="1"/>
</dbReference>
<organism evidence="2 3">
    <name type="scientific">Amniculicola lignicola CBS 123094</name>
    <dbReference type="NCBI Taxonomy" id="1392246"/>
    <lineage>
        <taxon>Eukaryota</taxon>
        <taxon>Fungi</taxon>
        <taxon>Dikarya</taxon>
        <taxon>Ascomycota</taxon>
        <taxon>Pezizomycotina</taxon>
        <taxon>Dothideomycetes</taxon>
        <taxon>Pleosporomycetidae</taxon>
        <taxon>Pleosporales</taxon>
        <taxon>Amniculicolaceae</taxon>
        <taxon>Amniculicola</taxon>
    </lineage>
</organism>
<proteinExistence type="predicted"/>
<evidence type="ECO:0000256" key="1">
    <source>
        <dbReference type="SAM" id="MobiDB-lite"/>
    </source>
</evidence>
<dbReference type="AlphaFoldDB" id="A0A6A5W118"/>
<keyword evidence="3" id="KW-1185">Reference proteome</keyword>
<name>A0A6A5W118_9PLEO</name>
<reference evidence="2" key="1">
    <citation type="journal article" date="2020" name="Stud. Mycol.">
        <title>101 Dothideomycetes genomes: a test case for predicting lifestyles and emergence of pathogens.</title>
        <authorList>
            <person name="Haridas S."/>
            <person name="Albert R."/>
            <person name="Binder M."/>
            <person name="Bloem J."/>
            <person name="Labutti K."/>
            <person name="Salamov A."/>
            <person name="Andreopoulos B."/>
            <person name="Baker S."/>
            <person name="Barry K."/>
            <person name="Bills G."/>
            <person name="Bluhm B."/>
            <person name="Cannon C."/>
            <person name="Castanera R."/>
            <person name="Culley D."/>
            <person name="Daum C."/>
            <person name="Ezra D."/>
            <person name="Gonzalez J."/>
            <person name="Henrissat B."/>
            <person name="Kuo A."/>
            <person name="Liang C."/>
            <person name="Lipzen A."/>
            <person name="Lutzoni F."/>
            <person name="Magnuson J."/>
            <person name="Mondo S."/>
            <person name="Nolan M."/>
            <person name="Ohm R."/>
            <person name="Pangilinan J."/>
            <person name="Park H.-J."/>
            <person name="Ramirez L."/>
            <person name="Alfaro M."/>
            <person name="Sun H."/>
            <person name="Tritt A."/>
            <person name="Yoshinaga Y."/>
            <person name="Zwiers L.-H."/>
            <person name="Turgeon B."/>
            <person name="Goodwin S."/>
            <person name="Spatafora J."/>
            <person name="Crous P."/>
            <person name="Grigoriev I."/>
        </authorList>
    </citation>
    <scope>NUCLEOTIDE SEQUENCE</scope>
    <source>
        <strain evidence="2">CBS 123094</strain>
    </source>
</reference>
<dbReference type="Proteomes" id="UP000799779">
    <property type="component" value="Unassembled WGS sequence"/>
</dbReference>
<protein>
    <submittedName>
        <fullName evidence="2">Uncharacterized protein</fullName>
    </submittedName>
</protein>
<gene>
    <name evidence="2" type="ORF">P154DRAFT_612478</name>
</gene>
<evidence type="ECO:0000313" key="2">
    <source>
        <dbReference type="EMBL" id="KAF1994887.1"/>
    </source>
</evidence>
<sequence length="284" mass="32747">MTSDPTTEVEWSQSFKEIPGQTGFLDLPREIRDLIYEYAFCVSGAIFVYSMDPYAVRPRIRAKIVREKGEGPVEPQAMGSSIPTALIRSCHQIHAECSDTLYGSNVFRMYMSNPIFAPGYLPFVRQIIFIADADHRIYESDLDTVSHGWRRRFWPNVMEKAQALLHSFPNLDFISFPIKSRPGETWRPAFMASDRKTREQRVSIAAAWMKARCPFQDEHLRQCLHLEIMPASDFTKESYEGSSFAPEDEWDHAEFTEAFEKMRSEGPVLQAGTPESPLYYRPRP</sequence>
<dbReference type="InterPro" id="IPR038883">
    <property type="entry name" value="AN11006-like"/>
</dbReference>
<dbReference type="PANTHER" id="PTHR42085:SF1">
    <property type="entry name" value="F-BOX DOMAIN-CONTAINING PROTEIN"/>
    <property type="match status" value="1"/>
</dbReference>
<feature type="region of interest" description="Disordered" evidence="1">
    <location>
        <begin position="263"/>
        <end position="284"/>
    </location>
</feature>
<accession>A0A6A5W118</accession>
<dbReference type="EMBL" id="ML977649">
    <property type="protein sequence ID" value="KAF1994887.1"/>
    <property type="molecule type" value="Genomic_DNA"/>
</dbReference>